<evidence type="ECO:0000313" key="4">
    <source>
        <dbReference type="Proteomes" id="UP000295680"/>
    </source>
</evidence>
<dbReference type="Pfam" id="PF14325">
    <property type="entry name" value="DUF4383"/>
    <property type="match status" value="1"/>
</dbReference>
<feature type="transmembrane region" description="Helical" evidence="2">
    <location>
        <begin position="129"/>
        <end position="146"/>
    </location>
</feature>
<keyword evidence="4" id="KW-1185">Reference proteome</keyword>
<feature type="transmembrane region" description="Helical" evidence="2">
    <location>
        <begin position="61"/>
        <end position="79"/>
    </location>
</feature>
<gene>
    <name evidence="3" type="ORF">EV192_121126</name>
</gene>
<name>A0A4R2ILH5_9PSEU</name>
<comment type="caution">
    <text evidence="3">The sequence shown here is derived from an EMBL/GenBank/DDBJ whole genome shotgun (WGS) entry which is preliminary data.</text>
</comment>
<dbReference type="AlphaFoldDB" id="A0A4R2ILH5"/>
<feature type="transmembrane region" description="Helical" evidence="2">
    <location>
        <begin position="21"/>
        <end position="41"/>
    </location>
</feature>
<dbReference type="OrthoDB" id="572373at2"/>
<feature type="compositionally biased region" description="Low complexity" evidence="1">
    <location>
        <begin position="155"/>
        <end position="167"/>
    </location>
</feature>
<proteinExistence type="predicted"/>
<evidence type="ECO:0000313" key="3">
    <source>
        <dbReference type="EMBL" id="TCO45362.1"/>
    </source>
</evidence>
<keyword evidence="2" id="KW-0812">Transmembrane</keyword>
<evidence type="ECO:0000256" key="1">
    <source>
        <dbReference type="SAM" id="MobiDB-lite"/>
    </source>
</evidence>
<dbReference type="RefSeq" id="WP_132126242.1">
    <property type="nucleotide sequence ID" value="NZ_SLWS01000021.1"/>
</dbReference>
<dbReference type="Proteomes" id="UP000295680">
    <property type="component" value="Unassembled WGS sequence"/>
</dbReference>
<keyword evidence="2" id="KW-0472">Membrane</keyword>
<sequence length="178" mass="18658">MAHASTVHATQVRAAFQPVQVIAFVVGAGYLVAGVLGFVRTGVSDWSPDNLHSLAGFMVNPWHNLVHVAVGGIGLLCAFRPATARMFGWLLVIAFGAFCLWGLAVSGAFATNPVAGMGNPFALDVADNWLHFGTAVVGLLIAVLPARRKVVVETPEPVEPESTVEPVGGRPPADHDDV</sequence>
<accession>A0A4R2ILH5</accession>
<feature type="transmembrane region" description="Helical" evidence="2">
    <location>
        <begin position="86"/>
        <end position="109"/>
    </location>
</feature>
<keyword evidence="2" id="KW-1133">Transmembrane helix</keyword>
<reference evidence="3 4" key="1">
    <citation type="submission" date="2019-03" db="EMBL/GenBank/DDBJ databases">
        <title>Genomic Encyclopedia of Type Strains, Phase IV (KMG-IV): sequencing the most valuable type-strain genomes for metagenomic binning, comparative biology and taxonomic classification.</title>
        <authorList>
            <person name="Goeker M."/>
        </authorList>
    </citation>
    <scope>NUCLEOTIDE SEQUENCE [LARGE SCALE GENOMIC DNA]</scope>
    <source>
        <strain evidence="3 4">DSM 45934</strain>
    </source>
</reference>
<feature type="region of interest" description="Disordered" evidence="1">
    <location>
        <begin position="155"/>
        <end position="178"/>
    </location>
</feature>
<protein>
    <submittedName>
        <fullName evidence="3">Uncharacterized protein DUF4383</fullName>
    </submittedName>
</protein>
<organism evidence="3 4">
    <name type="scientific">Actinocrispum wychmicini</name>
    <dbReference type="NCBI Taxonomy" id="1213861"/>
    <lineage>
        <taxon>Bacteria</taxon>
        <taxon>Bacillati</taxon>
        <taxon>Actinomycetota</taxon>
        <taxon>Actinomycetes</taxon>
        <taxon>Pseudonocardiales</taxon>
        <taxon>Pseudonocardiaceae</taxon>
        <taxon>Actinocrispum</taxon>
    </lineage>
</organism>
<evidence type="ECO:0000256" key="2">
    <source>
        <dbReference type="SAM" id="Phobius"/>
    </source>
</evidence>
<dbReference type="EMBL" id="SLWS01000021">
    <property type="protein sequence ID" value="TCO45362.1"/>
    <property type="molecule type" value="Genomic_DNA"/>
</dbReference>